<evidence type="ECO:0000313" key="1">
    <source>
        <dbReference type="Proteomes" id="UP000887565"/>
    </source>
</evidence>
<keyword evidence="1" id="KW-1185">Reference proteome</keyword>
<sequence>MEFPIETAIVNVTNVTCPLLVVNNTPNSIKLHTLETICTHNNLHIAATAPHCALTDHEPPALDKSLPCHTDK</sequence>
<dbReference type="Proteomes" id="UP000887565">
    <property type="component" value="Unplaced"/>
</dbReference>
<name>A0A915JYI1_ROMCU</name>
<accession>A0A915JYI1</accession>
<evidence type="ECO:0000313" key="2">
    <source>
        <dbReference type="WBParaSite" id="nRc.2.0.1.t31521-RA"/>
    </source>
</evidence>
<proteinExistence type="predicted"/>
<organism evidence="1 2">
    <name type="scientific">Romanomermis culicivorax</name>
    <name type="common">Nematode worm</name>
    <dbReference type="NCBI Taxonomy" id="13658"/>
    <lineage>
        <taxon>Eukaryota</taxon>
        <taxon>Metazoa</taxon>
        <taxon>Ecdysozoa</taxon>
        <taxon>Nematoda</taxon>
        <taxon>Enoplea</taxon>
        <taxon>Dorylaimia</taxon>
        <taxon>Mermithida</taxon>
        <taxon>Mermithoidea</taxon>
        <taxon>Mermithidae</taxon>
        <taxon>Romanomermis</taxon>
    </lineage>
</organism>
<dbReference type="AlphaFoldDB" id="A0A915JYI1"/>
<protein>
    <submittedName>
        <fullName evidence="2">Uncharacterized protein</fullName>
    </submittedName>
</protein>
<reference evidence="2" key="1">
    <citation type="submission" date="2022-11" db="UniProtKB">
        <authorList>
            <consortium name="WormBaseParasite"/>
        </authorList>
    </citation>
    <scope>IDENTIFICATION</scope>
</reference>
<dbReference type="WBParaSite" id="nRc.2.0.1.t31521-RA">
    <property type="protein sequence ID" value="nRc.2.0.1.t31521-RA"/>
    <property type="gene ID" value="nRc.2.0.1.g31521"/>
</dbReference>